<evidence type="ECO:0008006" key="3">
    <source>
        <dbReference type="Google" id="ProtNLM"/>
    </source>
</evidence>
<dbReference type="InterPro" id="IPR011050">
    <property type="entry name" value="Pectin_lyase_fold/virulence"/>
</dbReference>
<accession>L7FD24</accession>
<dbReference type="PATRIC" id="fig|698760.3.peg.2160"/>
<comment type="caution">
    <text evidence="1">The sequence shown here is derived from an EMBL/GenBank/DDBJ whole genome shotgun (WGS) entry which is preliminary data.</text>
</comment>
<organism evidence="1 2">
    <name type="scientific">Streptomyces turgidiscabies (strain Car8)</name>
    <dbReference type="NCBI Taxonomy" id="698760"/>
    <lineage>
        <taxon>Bacteria</taxon>
        <taxon>Bacillati</taxon>
        <taxon>Actinomycetota</taxon>
        <taxon>Actinomycetes</taxon>
        <taxon>Kitasatosporales</taxon>
        <taxon>Streptomycetaceae</taxon>
        <taxon>Streptomyces</taxon>
    </lineage>
</organism>
<dbReference type="EMBL" id="AEJB01000171">
    <property type="protein sequence ID" value="ELP69157.1"/>
    <property type="molecule type" value="Genomic_DNA"/>
</dbReference>
<dbReference type="Gene3D" id="2.160.20.10">
    <property type="entry name" value="Single-stranded right-handed beta-helix, Pectin lyase-like"/>
    <property type="match status" value="1"/>
</dbReference>
<evidence type="ECO:0000313" key="2">
    <source>
        <dbReference type="Proteomes" id="UP000010931"/>
    </source>
</evidence>
<dbReference type="AlphaFoldDB" id="L7FD24"/>
<protein>
    <recommendedName>
        <fullName evidence="3">Pectinesterase</fullName>
    </recommendedName>
</protein>
<keyword evidence="2" id="KW-1185">Reference proteome</keyword>
<reference evidence="1 2" key="1">
    <citation type="journal article" date="2011" name="Plasmid">
        <title>Streptomyces turgidiscabies Car8 contains a modular pathogenicity island that shares virulence genes with other actinobacterial plant pathogens.</title>
        <authorList>
            <person name="Huguet-Tapia J.C."/>
            <person name="Badger J.H."/>
            <person name="Loria R."/>
            <person name="Pettis G.S."/>
        </authorList>
    </citation>
    <scope>NUCLEOTIDE SEQUENCE [LARGE SCALE GENOMIC DNA]</scope>
    <source>
        <strain evidence="1 2">Car8</strain>
    </source>
</reference>
<evidence type="ECO:0000313" key="1">
    <source>
        <dbReference type="EMBL" id="ELP69157.1"/>
    </source>
</evidence>
<sequence>MSRQVLTVCPEGTEGFRTIGEALARARSGAVISVRPGIYEENLVVATRVTIVAEQARGTVEIRPRRGSVLTLKADAVMLTDLVLRGRDEELPAVDAARGQVAMDGCEVSGASWAAVLARDAGSLAMRDCRVAHG</sequence>
<dbReference type="SUPFAM" id="SSF51126">
    <property type="entry name" value="Pectin lyase-like"/>
    <property type="match status" value="1"/>
</dbReference>
<dbReference type="Proteomes" id="UP000010931">
    <property type="component" value="Unassembled WGS sequence"/>
</dbReference>
<dbReference type="InterPro" id="IPR012334">
    <property type="entry name" value="Pectin_lyas_fold"/>
</dbReference>
<name>L7FD24_STRT8</name>
<proteinExistence type="predicted"/>
<gene>
    <name evidence="1" type="ORF">STRTUCAR8_05299</name>
</gene>